<evidence type="ECO:0000256" key="3">
    <source>
        <dbReference type="ARBA" id="ARBA00012780"/>
    </source>
</evidence>
<dbReference type="OMA" id="WFIATRE"/>
<dbReference type="PANTHER" id="PTHR31983:SF0">
    <property type="entry name" value="GLUCAN ENDO-1,3-BETA-D-GLUCOSIDASE 2"/>
    <property type="match status" value="1"/>
</dbReference>
<reference evidence="13 14" key="1">
    <citation type="journal article" date="2008" name="Nature">
        <title>The Phaeodactylum genome reveals the evolutionary history of diatom genomes.</title>
        <authorList>
            <person name="Bowler C."/>
            <person name="Allen A.E."/>
            <person name="Badger J.H."/>
            <person name="Grimwood J."/>
            <person name="Jabbari K."/>
            <person name="Kuo A."/>
            <person name="Maheswari U."/>
            <person name="Martens C."/>
            <person name="Maumus F."/>
            <person name="Otillar R.P."/>
            <person name="Rayko E."/>
            <person name="Salamov A."/>
            <person name="Vandepoele K."/>
            <person name="Beszteri B."/>
            <person name="Gruber A."/>
            <person name="Heijde M."/>
            <person name="Katinka M."/>
            <person name="Mock T."/>
            <person name="Valentin K."/>
            <person name="Verret F."/>
            <person name="Berges J.A."/>
            <person name="Brownlee C."/>
            <person name="Cadoret J.P."/>
            <person name="Chiovitti A."/>
            <person name="Choi C.J."/>
            <person name="Coesel S."/>
            <person name="De Martino A."/>
            <person name="Detter J.C."/>
            <person name="Durkin C."/>
            <person name="Falciatore A."/>
            <person name="Fournet J."/>
            <person name="Haruta M."/>
            <person name="Huysman M.J."/>
            <person name="Jenkins B.D."/>
            <person name="Jiroutova K."/>
            <person name="Jorgensen R.E."/>
            <person name="Joubert Y."/>
            <person name="Kaplan A."/>
            <person name="Kroger N."/>
            <person name="Kroth P.G."/>
            <person name="La Roche J."/>
            <person name="Lindquist E."/>
            <person name="Lommer M."/>
            <person name="Martin-Jezequel V."/>
            <person name="Lopez P.J."/>
            <person name="Lucas S."/>
            <person name="Mangogna M."/>
            <person name="McGinnis K."/>
            <person name="Medlin L.K."/>
            <person name="Montsant A."/>
            <person name="Oudot-Le Secq M.P."/>
            <person name="Napoli C."/>
            <person name="Obornik M."/>
            <person name="Parker M.S."/>
            <person name="Petit J.L."/>
            <person name="Porcel B.M."/>
            <person name="Poulsen N."/>
            <person name="Robison M."/>
            <person name="Rychlewski L."/>
            <person name="Rynearson T.A."/>
            <person name="Schmutz J."/>
            <person name="Shapiro H."/>
            <person name="Siaut M."/>
            <person name="Stanley M."/>
            <person name="Sussman M.R."/>
            <person name="Taylor A.R."/>
            <person name="Vardi A."/>
            <person name="von Dassow P."/>
            <person name="Vyverman W."/>
            <person name="Willis A."/>
            <person name="Wyrwicz L.S."/>
            <person name="Rokhsar D.S."/>
            <person name="Weissenbach J."/>
            <person name="Armbrust E.V."/>
            <person name="Green B.R."/>
            <person name="Van de Peer Y."/>
            <person name="Grigoriev I.V."/>
        </authorList>
    </citation>
    <scope>NUCLEOTIDE SEQUENCE [LARGE SCALE GENOMIC DNA]</scope>
    <source>
        <strain evidence="13 14">CCAP 1055/1</strain>
    </source>
</reference>
<organism evidence="13 14">
    <name type="scientific">Phaeodactylum tricornutum (strain CCAP 1055/1)</name>
    <dbReference type="NCBI Taxonomy" id="556484"/>
    <lineage>
        <taxon>Eukaryota</taxon>
        <taxon>Sar</taxon>
        <taxon>Stramenopiles</taxon>
        <taxon>Ochrophyta</taxon>
        <taxon>Bacillariophyta</taxon>
        <taxon>Bacillariophyceae</taxon>
        <taxon>Bacillariophycidae</taxon>
        <taxon>Naviculales</taxon>
        <taxon>Phaeodactylaceae</taxon>
        <taxon>Phaeodactylum</taxon>
    </lineage>
</organism>
<dbReference type="GO" id="GO:0042973">
    <property type="term" value="F:glucan endo-1,3-beta-D-glucosidase activity"/>
    <property type="evidence" value="ECO:0007669"/>
    <property type="project" value="UniProtKB-EC"/>
</dbReference>
<feature type="compositionally biased region" description="Low complexity" evidence="9">
    <location>
        <begin position="26"/>
        <end position="37"/>
    </location>
</feature>
<evidence type="ECO:0000256" key="5">
    <source>
        <dbReference type="ARBA" id="ARBA00023277"/>
    </source>
</evidence>
<dbReference type="Pfam" id="PF03639">
    <property type="entry name" value="Glyco_hydro_81"/>
    <property type="match status" value="1"/>
</dbReference>
<feature type="compositionally biased region" description="Low complexity" evidence="9">
    <location>
        <begin position="8"/>
        <end position="19"/>
    </location>
</feature>
<comment type="catalytic activity">
    <reaction evidence="1">
        <text>Hydrolysis of (1-&gt;3)-beta-D-glucosidic linkages in (1-&gt;3)-beta-D-glucans.</text>
        <dbReference type="EC" id="3.2.1.39"/>
    </reaction>
</comment>
<sequence length="1208" mass="134395">MAPPNYGSASPSTSSATKAETMDFQPSPSSTERPSTENLDDSNIKETEQRRLIQHQESSYEIQLQSFQRTEKGETYTEPTKNQIRNLTCWLASLLFLVAGLVWLTVVARSHSTSASPSSSSNDAHADVPSTRVPLSTLHPVKDLGLFDFQRPESSRPSSGLMSSTGDSDNSQKSIPTNSWYQSFLMLDDEPTDLHRAYTIPYVIDAVGPIAGLRAHPNHILASSTVVQLNVVEQYGLTIGASIDATQQVDDEPTRRYKVGKMSNLGVTLHWTHFPMSSPIVRGMPYTTMRYEKIEKTNKAGHMLYPTIASDIPPKGDLKVDGDGMLSCGTSTKPIKVEREIEILFEQSDFSWLVFVSEPAFVQCVTEDNGKMQLQVVGRVKPQSEGHDMSRPFYIRAAIYQVCTTGRDPIYCHQKQMHPTALHIGQGEYGDLLRKNGHLFPGEDTSFDYEVGPSKEVAVMKFNWDCQDMTNGTYQWNGNGTEPDLMVFALPHHWDMMHDVVNSPGDSIYCAHSIIGPACLVAGGNWALVEALPNITLRANRRPAPWSIELLANSLEKDILYTLPHFFQRGAGDTYFSGKMLAKLGRILLINEELSEMCKSIASNKQKLTFDDAYTLEQYSDACEGASFPTEDVTSNAISSLRSSVEIWINGTAETPFVFDSSWGGVVSCGCLFDGKVCKNEFPDCPSFSDPGLNFGNAFYNDMHFHYGYHIYAAAVVAHFDSEWGSEFFERVLLLVRSIANPTDDDGAFPKCRHKDWYQGHSWASGIVNPPFRNGRNQESSSEAIAAYESVALFGTVMANIFRTDSSTEQLRSALEVENIGRLLTATEIRSTNRYWHVSLDDKVKIFPSEFTARVVGILWQAMAQFQTWFGSKPFLVYGIQLLPLTPISDYRDSIKWMKSIYYPLAQSCDSDSDCEKSGWSILELAVLATVGHQNLATERALKVPSTVFESAGGNGHSLTNTLWFIATREQLTEPLPLKEGQTAPDTENDNLPVEFDLVDCYKPESCTEYVLDTIVDSYTCRQRIQWLMNNLGKSQKDACVQVASLEYYDVCGKCNPYAETKPKEDSGSESSICPPCSLEECSSDLNRCPTYEHTYVCSAGMNRGGCLSYNWDLESGECNACCELTNCLSVKPVVLEMKDKVNEKSDDRCPSCSAEVCRNSKIQCPSDFSAPYVCSEGESFGGCSPRPWSLENKQCKKCCKLFPACDE</sequence>
<keyword evidence="4" id="KW-0378">Hydrolase</keyword>
<evidence type="ECO:0000313" key="13">
    <source>
        <dbReference type="EMBL" id="EEC51050.1"/>
    </source>
</evidence>
<protein>
    <recommendedName>
        <fullName evidence="3">glucan endo-1,3-beta-D-glucosidase</fullName>
        <ecNumber evidence="3">3.2.1.39</ecNumber>
    </recommendedName>
</protein>
<evidence type="ECO:0000256" key="7">
    <source>
        <dbReference type="ARBA" id="ARBA00023316"/>
    </source>
</evidence>
<comment type="similarity">
    <text evidence="2">Belongs to the glycosyl hydrolase 81 family.</text>
</comment>
<evidence type="ECO:0000256" key="6">
    <source>
        <dbReference type="ARBA" id="ARBA00023295"/>
    </source>
</evidence>
<gene>
    <name evidence="13" type="primary">BGER1</name>
    <name evidence="13" type="ORF">PHATRDRAFT_42567</name>
</gene>
<dbReference type="Gene3D" id="2.70.98.30">
    <property type="entry name" value="Golgi alpha-mannosidase II, domain 4"/>
    <property type="match status" value="1"/>
</dbReference>
<dbReference type="InterPro" id="IPR040720">
    <property type="entry name" value="GH81_C"/>
</dbReference>
<dbReference type="EMBL" id="CM000605">
    <property type="protein sequence ID" value="EEC51050.1"/>
    <property type="molecule type" value="Genomic_DNA"/>
</dbReference>
<evidence type="ECO:0000256" key="4">
    <source>
        <dbReference type="ARBA" id="ARBA00022801"/>
    </source>
</evidence>
<dbReference type="GO" id="GO:0052861">
    <property type="term" value="F:endo-1,3(4)-beta-glucanase activity"/>
    <property type="evidence" value="ECO:0007669"/>
    <property type="project" value="InterPro"/>
</dbReference>
<evidence type="ECO:0000259" key="11">
    <source>
        <dbReference type="Pfam" id="PF03639"/>
    </source>
</evidence>
<evidence type="ECO:0000256" key="8">
    <source>
        <dbReference type="ARBA" id="ARBA00023326"/>
    </source>
</evidence>
<keyword evidence="10" id="KW-0472">Membrane</keyword>
<dbReference type="EC" id="3.2.1.39" evidence="3"/>
<dbReference type="PANTHER" id="PTHR31983">
    <property type="entry name" value="ENDO-1,3(4)-BETA-GLUCANASE 1"/>
    <property type="match status" value="1"/>
</dbReference>
<evidence type="ECO:0000256" key="9">
    <source>
        <dbReference type="SAM" id="MobiDB-lite"/>
    </source>
</evidence>
<feature type="region of interest" description="Disordered" evidence="9">
    <location>
        <begin position="112"/>
        <end position="133"/>
    </location>
</feature>
<evidence type="ECO:0000313" key="14">
    <source>
        <dbReference type="Proteomes" id="UP000000759"/>
    </source>
</evidence>
<dbReference type="Pfam" id="PF17652">
    <property type="entry name" value="Glyco_hydro81C"/>
    <property type="match status" value="1"/>
</dbReference>
<dbReference type="OrthoDB" id="43061at2759"/>
<dbReference type="InParanoid" id="B7FNS5"/>
<dbReference type="GeneID" id="7196267"/>
<dbReference type="PROSITE" id="PS52008">
    <property type="entry name" value="GH81"/>
    <property type="match status" value="1"/>
</dbReference>
<name>B7FNS5_PHATC</name>
<feature type="transmembrane region" description="Helical" evidence="10">
    <location>
        <begin position="87"/>
        <end position="108"/>
    </location>
</feature>
<dbReference type="InterPro" id="IPR005200">
    <property type="entry name" value="Endo-beta-glucanase"/>
</dbReference>
<dbReference type="RefSeq" id="XP_002176587.1">
    <property type="nucleotide sequence ID" value="XM_002176551.1"/>
</dbReference>
<keyword evidence="8" id="KW-0624">Polysaccharide degradation</keyword>
<keyword evidence="13" id="KW-0675">Receptor</keyword>
<keyword evidence="14" id="KW-1185">Reference proteome</keyword>
<keyword evidence="10" id="KW-1133">Transmembrane helix</keyword>
<feature type="compositionally biased region" description="Polar residues" evidence="9">
    <location>
        <begin position="155"/>
        <end position="175"/>
    </location>
</feature>
<dbReference type="InterPro" id="IPR040451">
    <property type="entry name" value="GH81_N"/>
</dbReference>
<dbReference type="GO" id="GO:0071555">
    <property type="term" value="P:cell wall organization"/>
    <property type="evidence" value="ECO:0007669"/>
    <property type="project" value="UniProtKB-KW"/>
</dbReference>
<dbReference type="GO" id="GO:0000272">
    <property type="term" value="P:polysaccharide catabolic process"/>
    <property type="evidence" value="ECO:0007669"/>
    <property type="project" value="UniProtKB-KW"/>
</dbReference>
<accession>B7FNS5</accession>
<evidence type="ECO:0000259" key="12">
    <source>
        <dbReference type="Pfam" id="PF17652"/>
    </source>
</evidence>
<feature type="domain" description="Glycosyl hydrolase family 81 C-terminal" evidence="12">
    <location>
        <begin position="572"/>
        <end position="931"/>
    </location>
</feature>
<evidence type="ECO:0000256" key="10">
    <source>
        <dbReference type="SAM" id="Phobius"/>
    </source>
</evidence>
<keyword evidence="10" id="KW-0812">Transmembrane</keyword>
<dbReference type="HOGENOM" id="CLU_270076_0_0_1"/>
<dbReference type="Proteomes" id="UP000000759">
    <property type="component" value="Chromosome 1"/>
</dbReference>
<dbReference type="eggNOG" id="KOG2254">
    <property type="taxonomic scope" value="Eukaryota"/>
</dbReference>
<keyword evidence="5" id="KW-0119">Carbohydrate metabolism</keyword>
<feature type="compositionally biased region" description="Low complexity" evidence="9">
    <location>
        <begin position="112"/>
        <end position="121"/>
    </location>
</feature>
<dbReference type="AlphaFoldDB" id="B7FNS5"/>
<feature type="region of interest" description="Disordered" evidence="9">
    <location>
        <begin position="1"/>
        <end position="44"/>
    </location>
</feature>
<evidence type="ECO:0000256" key="2">
    <source>
        <dbReference type="ARBA" id="ARBA00010730"/>
    </source>
</evidence>
<keyword evidence="6" id="KW-0326">Glycosidase</keyword>
<proteinExistence type="inferred from homology"/>
<feature type="domain" description="Glycosyl hydrolase family 81 N-terminal" evidence="11">
    <location>
        <begin position="169"/>
        <end position="297"/>
    </location>
</feature>
<dbReference type="KEGG" id="pti:PHATRDRAFT_42567"/>
<evidence type="ECO:0000256" key="1">
    <source>
        <dbReference type="ARBA" id="ARBA00000382"/>
    </source>
</evidence>
<dbReference type="PaxDb" id="2850-Phatr42567"/>
<feature type="region of interest" description="Disordered" evidence="9">
    <location>
        <begin position="149"/>
        <end position="175"/>
    </location>
</feature>
<keyword evidence="7" id="KW-0961">Cell wall biogenesis/degradation</keyword>
<reference evidence="14" key="2">
    <citation type="submission" date="2008-08" db="EMBL/GenBank/DDBJ databases">
        <authorList>
            <consortium name="Diatom Consortium"/>
            <person name="Grigoriev I."/>
            <person name="Grimwood J."/>
            <person name="Kuo A."/>
            <person name="Otillar R.P."/>
            <person name="Salamov A."/>
            <person name="Detter J.C."/>
            <person name="Lindquist E."/>
            <person name="Shapiro H."/>
            <person name="Lucas S."/>
            <person name="Glavina del Rio T."/>
            <person name="Pitluck S."/>
            <person name="Rokhsar D."/>
            <person name="Bowler C."/>
        </authorList>
    </citation>
    <scope>GENOME REANNOTATION</scope>
    <source>
        <strain evidence="14">CCAP 1055/1</strain>
    </source>
</reference>